<organism evidence="1 2">
    <name type="scientific">Papiliotrema laurentii</name>
    <name type="common">Cryptococcus laurentii</name>
    <dbReference type="NCBI Taxonomy" id="5418"/>
    <lineage>
        <taxon>Eukaryota</taxon>
        <taxon>Fungi</taxon>
        <taxon>Dikarya</taxon>
        <taxon>Basidiomycota</taxon>
        <taxon>Agaricomycotina</taxon>
        <taxon>Tremellomycetes</taxon>
        <taxon>Tremellales</taxon>
        <taxon>Rhynchogastremaceae</taxon>
        <taxon>Papiliotrema</taxon>
    </lineage>
</organism>
<evidence type="ECO:0000313" key="1">
    <source>
        <dbReference type="EMBL" id="KAK1921918.1"/>
    </source>
</evidence>
<sequence>MSRARVWGEERERRRQDWKLDQRARAPTIMFTPSRPLSLGTGVGKSLSLKKRIPPEVKVWSDQNMGWQGCCQLCILVSLPRRRLALHCPCVRLVAPWASWRDPVWGDGTARSGRLDTWRVLLCVMIPSFNFIVGSGLESSRSIESLLISSLLK</sequence>
<dbReference type="Proteomes" id="UP001182556">
    <property type="component" value="Unassembled WGS sequence"/>
</dbReference>
<dbReference type="AlphaFoldDB" id="A0AAD9CWX7"/>
<proteinExistence type="predicted"/>
<gene>
    <name evidence="1" type="ORF">DB88DRAFT_373096</name>
</gene>
<accession>A0AAD9CWX7</accession>
<comment type="caution">
    <text evidence="1">The sequence shown here is derived from an EMBL/GenBank/DDBJ whole genome shotgun (WGS) entry which is preliminary data.</text>
</comment>
<evidence type="ECO:0000313" key="2">
    <source>
        <dbReference type="Proteomes" id="UP001182556"/>
    </source>
</evidence>
<reference evidence="1" key="1">
    <citation type="submission" date="2023-02" db="EMBL/GenBank/DDBJ databases">
        <title>Identification and recombinant expression of a fungal hydrolase from Papiliotrema laurentii that hydrolyzes apple cutin and clears colloidal polyester polyurethane.</title>
        <authorList>
            <consortium name="DOE Joint Genome Institute"/>
            <person name="Roman V.A."/>
            <person name="Bojanowski C."/>
            <person name="Crable B.R."/>
            <person name="Wagner D.N."/>
            <person name="Hung C.S."/>
            <person name="Nadeau L.J."/>
            <person name="Schratz L."/>
            <person name="Haridas S."/>
            <person name="Pangilinan J."/>
            <person name="Lipzen A."/>
            <person name="Na H."/>
            <person name="Yan M."/>
            <person name="Ng V."/>
            <person name="Grigoriev I.V."/>
            <person name="Spatafora J.W."/>
            <person name="Barlow D."/>
            <person name="Biffinger J."/>
            <person name="Kelley-Loughnane N."/>
            <person name="Varaljay V.A."/>
            <person name="Crookes-Goodson W.J."/>
        </authorList>
    </citation>
    <scope>NUCLEOTIDE SEQUENCE</scope>
    <source>
        <strain evidence="1">5307AH</strain>
    </source>
</reference>
<protein>
    <submittedName>
        <fullName evidence="1">Uncharacterized protein</fullName>
    </submittedName>
</protein>
<keyword evidence="2" id="KW-1185">Reference proteome</keyword>
<name>A0AAD9CWX7_PAPLA</name>
<dbReference type="EMBL" id="JAODAN010000009">
    <property type="protein sequence ID" value="KAK1921918.1"/>
    <property type="molecule type" value="Genomic_DNA"/>
</dbReference>